<dbReference type="OrthoDB" id="3205772at2759"/>
<comment type="caution">
    <text evidence="2">The sequence shown here is derived from an EMBL/GenBank/DDBJ whole genome shotgun (WGS) entry which is preliminary data.</text>
</comment>
<feature type="non-terminal residue" evidence="2">
    <location>
        <position position="103"/>
    </location>
</feature>
<feature type="region of interest" description="Disordered" evidence="1">
    <location>
        <begin position="1"/>
        <end position="29"/>
    </location>
</feature>
<evidence type="ECO:0000313" key="3">
    <source>
        <dbReference type="Proteomes" id="UP000789572"/>
    </source>
</evidence>
<gene>
    <name evidence="2" type="ORF">POCULU_LOCUS8651</name>
</gene>
<dbReference type="Gene3D" id="1.10.510.10">
    <property type="entry name" value="Transferase(Phosphotransferase) domain 1"/>
    <property type="match status" value="1"/>
</dbReference>
<accession>A0A9N9D4N3</accession>
<proteinExistence type="predicted"/>
<keyword evidence="3" id="KW-1185">Reference proteome</keyword>
<reference evidence="2" key="1">
    <citation type="submission" date="2021-06" db="EMBL/GenBank/DDBJ databases">
        <authorList>
            <person name="Kallberg Y."/>
            <person name="Tangrot J."/>
            <person name="Rosling A."/>
        </authorList>
    </citation>
    <scope>NUCLEOTIDE SEQUENCE</scope>
    <source>
        <strain evidence="2">IA702</strain>
    </source>
</reference>
<organism evidence="2 3">
    <name type="scientific">Paraglomus occultum</name>
    <dbReference type="NCBI Taxonomy" id="144539"/>
    <lineage>
        <taxon>Eukaryota</taxon>
        <taxon>Fungi</taxon>
        <taxon>Fungi incertae sedis</taxon>
        <taxon>Mucoromycota</taxon>
        <taxon>Glomeromycotina</taxon>
        <taxon>Glomeromycetes</taxon>
        <taxon>Paraglomerales</taxon>
        <taxon>Paraglomeraceae</taxon>
        <taxon>Paraglomus</taxon>
    </lineage>
</organism>
<protein>
    <submittedName>
        <fullName evidence="2">5825_t:CDS:1</fullName>
    </submittedName>
</protein>
<dbReference type="InterPro" id="IPR011009">
    <property type="entry name" value="Kinase-like_dom_sf"/>
</dbReference>
<name>A0A9N9D4N3_9GLOM</name>
<dbReference type="EMBL" id="CAJVPJ010002634">
    <property type="protein sequence ID" value="CAG8626000.1"/>
    <property type="molecule type" value="Genomic_DNA"/>
</dbReference>
<evidence type="ECO:0000313" key="2">
    <source>
        <dbReference type="EMBL" id="CAG8626000.1"/>
    </source>
</evidence>
<dbReference type="AlphaFoldDB" id="A0A9N9D4N3"/>
<dbReference type="SUPFAM" id="SSF56112">
    <property type="entry name" value="Protein kinase-like (PK-like)"/>
    <property type="match status" value="1"/>
</dbReference>
<sequence length="103" mass="11578">DIAKGPNSVHEQGLIHRDFHPGQSKSASFKKEEGQIFGVLPYVAPEVLQGQPYTQATHDNLLGLKICQGLRPNIDEIPIPRLLKNLIKRCWDAEPTRRPSTKE</sequence>
<evidence type="ECO:0000256" key="1">
    <source>
        <dbReference type="SAM" id="MobiDB-lite"/>
    </source>
</evidence>
<dbReference type="Proteomes" id="UP000789572">
    <property type="component" value="Unassembled WGS sequence"/>
</dbReference>